<feature type="region of interest" description="Disordered" evidence="1">
    <location>
        <begin position="457"/>
        <end position="480"/>
    </location>
</feature>
<protein>
    <submittedName>
        <fullName evidence="2">Uncharacterized protein</fullName>
    </submittedName>
</protein>
<reference evidence="2" key="1">
    <citation type="submission" date="2016-03" db="EMBL/GenBank/DDBJ databases">
        <title>Updated assembly of Pseudogymnoascus destructans, the fungus causing white-nose syndrome of bats.</title>
        <authorList>
            <person name="Palmer J.M."/>
            <person name="Drees K.P."/>
            <person name="Foster J.T."/>
            <person name="Lindner D.L."/>
        </authorList>
    </citation>
    <scope>NUCLEOTIDE SEQUENCE [LARGE SCALE GENOMIC DNA]</scope>
    <source>
        <strain evidence="2">20631-21</strain>
    </source>
</reference>
<dbReference type="OrthoDB" id="3439763at2759"/>
<feature type="region of interest" description="Disordered" evidence="1">
    <location>
        <begin position="341"/>
        <end position="367"/>
    </location>
</feature>
<dbReference type="AlphaFoldDB" id="A0A177A2E2"/>
<gene>
    <name evidence="2" type="ORF">VC83_08132</name>
</gene>
<accession>A0A177A2E2</accession>
<feature type="compositionally biased region" description="Polar residues" evidence="1">
    <location>
        <begin position="353"/>
        <end position="366"/>
    </location>
</feature>
<organism evidence="2">
    <name type="scientific">Pseudogymnoascus destructans</name>
    <dbReference type="NCBI Taxonomy" id="655981"/>
    <lineage>
        <taxon>Eukaryota</taxon>
        <taxon>Fungi</taxon>
        <taxon>Dikarya</taxon>
        <taxon>Ascomycota</taxon>
        <taxon>Pezizomycotina</taxon>
        <taxon>Leotiomycetes</taxon>
        <taxon>Thelebolales</taxon>
        <taxon>Thelebolaceae</taxon>
        <taxon>Pseudogymnoascus</taxon>
    </lineage>
</organism>
<proteinExistence type="predicted"/>
<feature type="compositionally biased region" description="Low complexity" evidence="1">
    <location>
        <begin position="128"/>
        <end position="139"/>
    </location>
</feature>
<dbReference type="VEuPathDB" id="FungiDB:GMDG_07762"/>
<dbReference type="RefSeq" id="XP_024320554.1">
    <property type="nucleotide sequence ID" value="XM_024471693.1"/>
</dbReference>
<feature type="region of interest" description="Disordered" evidence="1">
    <location>
        <begin position="116"/>
        <end position="219"/>
    </location>
</feature>
<feature type="compositionally biased region" description="Low complexity" evidence="1">
    <location>
        <begin position="457"/>
        <end position="477"/>
    </location>
</feature>
<sequence length="587" mass="63103">MSANNTPKNVGGQRIKGELNEQGARSRINTINRVKEAWGVSELIDIFPRNIRPTDQLGSTTITNLRAISNLCPDLSKAQAGMLRVCRNSDGSYKPFSFSQSKAFVEQLKEAKSMLSGVDNQSAKKKGATPSAATPNTPAKFDSPTPPSSPLKAKQAKKDKAQAAGQELLASIGKASVESAAEDDDEGNSIVVDTAPRQKPNKKARASLGQEKHGQTPAPTMAAAALVAVMTTEGSQSPTKAPTVPVAVMSTKESQAPGSRANPLKESKINFVGHDSDSEDSGSEDTGIPPAILDLVNGNAPPAKATDNGFGKATEKPTKSRFATTETVGRMVVPSRELVHPFNNKKKKRLEQSETSNPPTIDNKPTQVRKPFMNLMTSTAPKKIMTFEPPKQRIQKPGDMKKELGLVIHPGSGIQNADSNMGTQKLMRPQHDTVISPAEVSNAVTTMEDIQHQVQQVQQVEPTNPNTTTTRTQLPTSPKKRTASAMLRAADDPNPQVERSIRARLDQHAAPYNSSRAISDLLQFELVTKTLAQAAMESVTASSFAGVGGEDKKAEESKGKYLAFLTSFMASVRGLKRDLLEIAEREE</sequence>
<dbReference type="GeneID" id="36291175"/>
<dbReference type="EMBL" id="KV441410">
    <property type="protein sequence ID" value="OAF55253.1"/>
    <property type="molecule type" value="Genomic_DNA"/>
</dbReference>
<feature type="region of interest" description="Disordered" evidence="1">
    <location>
        <begin position="250"/>
        <end position="289"/>
    </location>
</feature>
<evidence type="ECO:0000313" key="2">
    <source>
        <dbReference type="EMBL" id="OAF55253.1"/>
    </source>
</evidence>
<name>A0A177A2E2_9PEZI</name>
<dbReference type="Proteomes" id="UP000077154">
    <property type="component" value="Unassembled WGS sequence"/>
</dbReference>
<evidence type="ECO:0000256" key="1">
    <source>
        <dbReference type="SAM" id="MobiDB-lite"/>
    </source>
</evidence>